<accession>U4T1U2</accession>
<dbReference type="EMBL" id="AUSW01000034">
    <property type="protein sequence ID" value="ERL54797.1"/>
    <property type="molecule type" value="Genomic_DNA"/>
</dbReference>
<name>U4T1U2_9GAMM</name>
<keyword evidence="2" id="KW-1185">Reference proteome</keyword>
<protein>
    <submittedName>
        <fullName evidence="1">Uncharacterized protein</fullName>
    </submittedName>
</protein>
<evidence type="ECO:0000313" key="1">
    <source>
        <dbReference type="EMBL" id="ERL54797.1"/>
    </source>
</evidence>
<dbReference type="PATRIC" id="fig|1354303.4.peg.2109"/>
<sequence length="66" mass="7698">MQLFICIITFFFWRKSVISNNEQEYKGIDEKDVFSSQYVGVALTVLAKTQAQQKISIELKVKIPHF</sequence>
<evidence type="ECO:0000313" key="2">
    <source>
        <dbReference type="Proteomes" id="UP000016761"/>
    </source>
</evidence>
<gene>
    <name evidence="1" type="ORF">M917_2143</name>
</gene>
<comment type="caution">
    <text evidence="1">The sequence shown here is derived from an EMBL/GenBank/DDBJ whole genome shotgun (WGS) entry which is preliminary data.</text>
</comment>
<dbReference type="Proteomes" id="UP000016761">
    <property type="component" value="Unassembled WGS sequence"/>
</dbReference>
<dbReference type="AlphaFoldDB" id="U4T1U2"/>
<organism evidence="1 2">
    <name type="scientific">Psychrobacter aquaticus CMS 56</name>
    <dbReference type="NCBI Taxonomy" id="1354303"/>
    <lineage>
        <taxon>Bacteria</taxon>
        <taxon>Pseudomonadati</taxon>
        <taxon>Pseudomonadota</taxon>
        <taxon>Gammaproteobacteria</taxon>
        <taxon>Moraxellales</taxon>
        <taxon>Moraxellaceae</taxon>
        <taxon>Psychrobacter</taxon>
    </lineage>
</organism>
<reference evidence="1 2" key="1">
    <citation type="journal article" date="2013" name="Genome Announc.">
        <title>Draft Genome Sequence of Psychrobacter aquaticus Strain CMS 56T, Isolated from a Cyanobacterial Mat Sample Collected from Water Bodies in the McMurdo Dry Valley Region of Antarctica.</title>
        <authorList>
            <person name="Reddy G.S."/>
            <person name="Ara S."/>
            <person name="Singh A."/>
            <person name="Kumar Pinnaka A."/>
            <person name="Shivaji S."/>
        </authorList>
    </citation>
    <scope>NUCLEOTIDE SEQUENCE [LARGE SCALE GENOMIC DNA]</scope>
    <source>
        <strain evidence="1 2">CMS 56</strain>
    </source>
</reference>
<proteinExistence type="predicted"/>